<organism evidence="1 2">
    <name type="scientific">Racocetra persica</name>
    <dbReference type="NCBI Taxonomy" id="160502"/>
    <lineage>
        <taxon>Eukaryota</taxon>
        <taxon>Fungi</taxon>
        <taxon>Fungi incertae sedis</taxon>
        <taxon>Mucoromycota</taxon>
        <taxon>Glomeromycotina</taxon>
        <taxon>Glomeromycetes</taxon>
        <taxon>Diversisporales</taxon>
        <taxon>Gigasporaceae</taxon>
        <taxon>Racocetra</taxon>
    </lineage>
</organism>
<proteinExistence type="predicted"/>
<dbReference type="EMBL" id="CAJVQC010141930">
    <property type="protein sequence ID" value="CAG8844278.1"/>
    <property type="molecule type" value="Genomic_DNA"/>
</dbReference>
<reference evidence="1" key="1">
    <citation type="submission" date="2021-06" db="EMBL/GenBank/DDBJ databases">
        <authorList>
            <person name="Kallberg Y."/>
            <person name="Tangrot J."/>
            <person name="Rosling A."/>
        </authorList>
    </citation>
    <scope>NUCLEOTIDE SEQUENCE</scope>
    <source>
        <strain evidence="1">MA461A</strain>
    </source>
</reference>
<gene>
    <name evidence="1" type="ORF">RPERSI_LOCUS33134</name>
</gene>
<protein>
    <submittedName>
        <fullName evidence="1">29927_t:CDS:1</fullName>
    </submittedName>
</protein>
<feature type="non-terminal residue" evidence="1">
    <location>
        <position position="123"/>
    </location>
</feature>
<evidence type="ECO:0000313" key="1">
    <source>
        <dbReference type="EMBL" id="CAG8844278.1"/>
    </source>
</evidence>
<comment type="caution">
    <text evidence="1">The sequence shown here is derived from an EMBL/GenBank/DDBJ whole genome shotgun (WGS) entry which is preliminary data.</text>
</comment>
<evidence type="ECO:0000313" key="2">
    <source>
        <dbReference type="Proteomes" id="UP000789920"/>
    </source>
</evidence>
<name>A0ACA9SMS1_9GLOM</name>
<sequence length="123" mass="13832">MFITQWKTRPLAMAIIFYIIICLIISTQSQSVFRAATINEPPENGPIIPVNLVTYPNDSIAVRLSFNFTCPNNNISIIPIRFIFSNMTLIIADLAYTFPSINYCPTNLTNTTLSDKINIFALP</sequence>
<accession>A0ACA9SMS1</accession>
<keyword evidence="2" id="KW-1185">Reference proteome</keyword>
<dbReference type="Proteomes" id="UP000789920">
    <property type="component" value="Unassembled WGS sequence"/>
</dbReference>